<evidence type="ECO:0000256" key="3">
    <source>
        <dbReference type="PIRSR" id="PIRSR630564-2"/>
    </source>
</evidence>
<dbReference type="InterPro" id="IPR011993">
    <property type="entry name" value="PH-like_dom_sf"/>
</dbReference>
<keyword evidence="6" id="KW-1185">Reference proteome</keyword>
<dbReference type="PROSITE" id="PS51339">
    <property type="entry name" value="PPASE_MYOTUBULARIN"/>
    <property type="match status" value="1"/>
</dbReference>
<dbReference type="OMA" id="RTMEGFM"/>
<dbReference type="SUPFAM" id="SSF52799">
    <property type="entry name" value="(Phosphotyrosine protein) phosphatases II"/>
    <property type="match status" value="1"/>
</dbReference>
<evidence type="ECO:0000313" key="6">
    <source>
        <dbReference type="Proteomes" id="UP000186594"/>
    </source>
</evidence>
<dbReference type="AlphaFoldDB" id="A0A1U7LQV7"/>
<dbReference type="Gene3D" id="2.30.29.30">
    <property type="entry name" value="Pleckstrin-homology domain (PH domain)/Phosphotyrosine-binding domain (PTB)"/>
    <property type="match status" value="1"/>
</dbReference>
<organism evidence="5 6">
    <name type="scientific">Neolecta irregularis (strain DAH-3)</name>
    <dbReference type="NCBI Taxonomy" id="1198029"/>
    <lineage>
        <taxon>Eukaryota</taxon>
        <taxon>Fungi</taxon>
        <taxon>Dikarya</taxon>
        <taxon>Ascomycota</taxon>
        <taxon>Taphrinomycotina</taxon>
        <taxon>Neolectales</taxon>
        <taxon>Neolectaceae</taxon>
        <taxon>Neolecta</taxon>
    </lineage>
</organism>
<protein>
    <submittedName>
        <fullName evidence="5">Phosphoinositide 3-phosphatase</fullName>
    </submittedName>
</protein>
<dbReference type="EMBL" id="LXFE01000511">
    <property type="protein sequence ID" value="OLL25056.1"/>
    <property type="molecule type" value="Genomic_DNA"/>
</dbReference>
<comment type="caution">
    <text evidence="5">The sequence shown here is derived from an EMBL/GenBank/DDBJ whole genome shotgun (WGS) entry which is preliminary data.</text>
</comment>
<dbReference type="PANTHER" id="PTHR10807:SF128">
    <property type="entry name" value="PHOSPHATIDYLINOSITOL-3,5-BISPHOSPHATE 3-PHOSPHATASE"/>
    <property type="match status" value="1"/>
</dbReference>
<name>A0A1U7LQV7_NEOID</name>
<dbReference type="GO" id="GO:0005737">
    <property type="term" value="C:cytoplasm"/>
    <property type="evidence" value="ECO:0007669"/>
    <property type="project" value="TreeGrafter"/>
</dbReference>
<proteinExistence type="inferred from homology"/>
<dbReference type="InterPro" id="IPR048994">
    <property type="entry name" value="PH-GRAM_MTMR6-9"/>
</dbReference>
<reference evidence="5 6" key="1">
    <citation type="submission" date="2016-04" db="EMBL/GenBank/DDBJ databases">
        <title>Evolutionary innovation and constraint leading to complex multicellularity in the Ascomycota.</title>
        <authorList>
            <person name="Cisse O."/>
            <person name="Nguyen A."/>
            <person name="Hewitt D.A."/>
            <person name="Jedd G."/>
            <person name="Stajich J.E."/>
        </authorList>
    </citation>
    <scope>NUCLEOTIDE SEQUENCE [LARGE SCALE GENOMIC DNA]</scope>
    <source>
        <strain evidence="5 6">DAH-3</strain>
    </source>
</reference>
<dbReference type="InterPro" id="IPR003595">
    <property type="entry name" value="Tyr_Pase_cat"/>
</dbReference>
<feature type="active site" description="Phosphocysteine intermediate" evidence="2">
    <location>
        <position position="377"/>
    </location>
</feature>
<accession>A0A1U7LQV7</accession>
<feature type="domain" description="Myotubularin phosphatase" evidence="4">
    <location>
        <begin position="155"/>
        <end position="551"/>
    </location>
</feature>
<dbReference type="InterPro" id="IPR016130">
    <property type="entry name" value="Tyr_Pase_AS"/>
</dbReference>
<feature type="binding site" evidence="3">
    <location>
        <begin position="313"/>
        <end position="314"/>
    </location>
    <ligand>
        <name>substrate</name>
    </ligand>
</feature>
<comment type="similarity">
    <text evidence="1">Belongs to the protein-tyrosine phosphatase family. Non-receptor class myotubularin subfamily.</text>
</comment>
<dbReference type="GO" id="GO:0016020">
    <property type="term" value="C:membrane"/>
    <property type="evidence" value="ECO:0007669"/>
    <property type="project" value="TreeGrafter"/>
</dbReference>
<dbReference type="GO" id="GO:0046856">
    <property type="term" value="P:phosphatidylinositol dephosphorylation"/>
    <property type="evidence" value="ECO:0007669"/>
    <property type="project" value="TreeGrafter"/>
</dbReference>
<dbReference type="SMART" id="SM00404">
    <property type="entry name" value="PTPc_motif"/>
    <property type="match status" value="1"/>
</dbReference>
<feature type="binding site" evidence="3">
    <location>
        <begin position="377"/>
        <end position="383"/>
    </location>
    <ligand>
        <name>substrate</name>
    </ligand>
</feature>
<sequence>MNIDIRAAQADVLPNPTRLPRVDMKSDPLSERSCDYVSAKPLKIQPVQIHTHGQSFLGSLKMTPNHLIFQSTARDLWYPYPIVNTVERRIPSADGSQSALRFRNRDFSSITLFFSSRSDCDYVFEHIMGHTCITSVLCLYAFSYKPGLLESSLNSWSLYDPRKEFIRLGVNTRTKEWRFTNVNMNFERCPTYPELLVVPSKISDNTLNYGYKYRSKGRIPALTYIHTLNNCTITRSSQPLVGIKQNRSIQDEKLLEAIFATTHPDGVYGSQANNLIIDARPTKNAFANVAIGAGTEDMNNYKNAHKAYLGIDNIHVMRDSLAKVVEAIKDSDLVPLPPNRELLAKSGWLKHISAIIDGSLLITRTIHIQHSSVLVHCSDGWDRTSQLSAISQLCLDPYYRTVEGFMILVEKDWMSFGHRFADRCDHLTSEKAFYTTDGGNSTLASMIIKPFFGTKESSPVFHQFLDCTEQIRQQFPNRFEFNGRFLKRILYHFEKQRCEHRVRENTRSLWDYFLTRRSDFVNECYNPALDLPGDTVLLPDPKHVQWWSDVFGRTDEEMNSGLSKGEILGVGVDFIK</sequence>
<dbReference type="STRING" id="1198029.A0A1U7LQV7"/>
<dbReference type="InterPro" id="IPR029021">
    <property type="entry name" value="Prot-tyrosine_phosphatase-like"/>
</dbReference>
<gene>
    <name evidence="5" type="ORF">NEOLI_002569</name>
</gene>
<dbReference type="Pfam" id="PF06602">
    <property type="entry name" value="Myotub-related"/>
    <property type="match status" value="1"/>
</dbReference>
<dbReference type="InterPro" id="IPR030564">
    <property type="entry name" value="Myotubularin"/>
</dbReference>
<evidence type="ECO:0000256" key="2">
    <source>
        <dbReference type="PIRSR" id="PIRSR630564-1"/>
    </source>
</evidence>
<dbReference type="Proteomes" id="UP000186594">
    <property type="component" value="Unassembled WGS sequence"/>
</dbReference>
<dbReference type="PANTHER" id="PTHR10807">
    <property type="entry name" value="MYOTUBULARIN-RELATED"/>
    <property type="match status" value="1"/>
</dbReference>
<dbReference type="PROSITE" id="PS00383">
    <property type="entry name" value="TYR_PHOSPHATASE_1"/>
    <property type="match status" value="1"/>
</dbReference>
<evidence type="ECO:0000313" key="5">
    <source>
        <dbReference type="EMBL" id="OLL25056.1"/>
    </source>
</evidence>
<evidence type="ECO:0000259" key="4">
    <source>
        <dbReference type="PROSITE" id="PS51339"/>
    </source>
</evidence>
<evidence type="ECO:0000256" key="1">
    <source>
        <dbReference type="ARBA" id="ARBA00007471"/>
    </source>
</evidence>
<dbReference type="GO" id="GO:0004438">
    <property type="term" value="F:phosphatidylinositol-3-phosphate phosphatase activity"/>
    <property type="evidence" value="ECO:0007669"/>
    <property type="project" value="TreeGrafter"/>
</dbReference>
<dbReference type="InterPro" id="IPR010569">
    <property type="entry name" value="Myotubularin-like_Pase_dom"/>
</dbReference>
<dbReference type="Pfam" id="PF21098">
    <property type="entry name" value="PH-GRAM_MTMR6-like"/>
    <property type="match status" value="1"/>
</dbReference>
<dbReference type="OrthoDB" id="271628at2759"/>
<dbReference type="CDD" id="cd17666">
    <property type="entry name" value="PTP-MTM-like_fungal"/>
    <property type="match status" value="1"/>
</dbReference>